<feature type="domain" description="HTH gntR-type" evidence="6">
    <location>
        <begin position="23"/>
        <end position="91"/>
    </location>
</feature>
<protein>
    <submittedName>
        <fullName evidence="7">PLP-dependent aminotransferase family protein</fullName>
    </submittedName>
</protein>
<comment type="similarity">
    <text evidence="1">In the C-terminal section; belongs to the class-I pyridoxal-phosphate-dependent aminotransferase family.</text>
</comment>
<accession>A0A941AJ28</accession>
<dbReference type="InterPro" id="IPR015421">
    <property type="entry name" value="PyrdxlP-dep_Trfase_major"/>
</dbReference>
<dbReference type="Gene3D" id="1.10.10.10">
    <property type="entry name" value="Winged helix-like DNA-binding domain superfamily/Winged helix DNA-binding domain"/>
    <property type="match status" value="1"/>
</dbReference>
<dbReference type="InterPro" id="IPR015424">
    <property type="entry name" value="PyrdxlP-dep_Trfase"/>
</dbReference>
<evidence type="ECO:0000256" key="5">
    <source>
        <dbReference type="ARBA" id="ARBA00023163"/>
    </source>
</evidence>
<dbReference type="Pfam" id="PF00392">
    <property type="entry name" value="GntR"/>
    <property type="match status" value="1"/>
</dbReference>
<comment type="caution">
    <text evidence="7">The sequence shown here is derived from an EMBL/GenBank/DDBJ whole genome shotgun (WGS) entry which is preliminary data.</text>
</comment>
<evidence type="ECO:0000259" key="6">
    <source>
        <dbReference type="PROSITE" id="PS50949"/>
    </source>
</evidence>
<dbReference type="GO" id="GO:0003700">
    <property type="term" value="F:DNA-binding transcription factor activity"/>
    <property type="evidence" value="ECO:0007669"/>
    <property type="project" value="InterPro"/>
</dbReference>
<dbReference type="EMBL" id="JAFCNB010000009">
    <property type="protein sequence ID" value="MBP2705865.1"/>
    <property type="molecule type" value="Genomic_DNA"/>
</dbReference>
<name>A0A941AJ28_9ACTN</name>
<dbReference type="CDD" id="cd00609">
    <property type="entry name" value="AAT_like"/>
    <property type="match status" value="1"/>
</dbReference>
<dbReference type="PANTHER" id="PTHR46577">
    <property type="entry name" value="HTH-TYPE TRANSCRIPTIONAL REGULATORY PROTEIN GABR"/>
    <property type="match status" value="1"/>
</dbReference>
<dbReference type="Gene3D" id="3.90.1150.10">
    <property type="entry name" value="Aspartate Aminotransferase, domain 1"/>
    <property type="match status" value="1"/>
</dbReference>
<dbReference type="InterPro" id="IPR036390">
    <property type="entry name" value="WH_DNA-bd_sf"/>
</dbReference>
<reference evidence="7" key="1">
    <citation type="submission" date="2021-02" db="EMBL/GenBank/DDBJ databases">
        <title>Draft genome sequence of Microbispora sp. RL4-1S isolated from rice leaves in Thailand.</title>
        <authorList>
            <person name="Muangham S."/>
            <person name="Duangmal K."/>
        </authorList>
    </citation>
    <scope>NUCLEOTIDE SEQUENCE</scope>
    <source>
        <strain evidence="7">RL4-1S</strain>
    </source>
</reference>
<evidence type="ECO:0000313" key="7">
    <source>
        <dbReference type="EMBL" id="MBP2705865.1"/>
    </source>
</evidence>
<organism evidence="7 8">
    <name type="scientific">Microbispora oryzae</name>
    <dbReference type="NCBI Taxonomy" id="2806554"/>
    <lineage>
        <taxon>Bacteria</taxon>
        <taxon>Bacillati</taxon>
        <taxon>Actinomycetota</taxon>
        <taxon>Actinomycetes</taxon>
        <taxon>Streptosporangiales</taxon>
        <taxon>Streptosporangiaceae</taxon>
        <taxon>Microbispora</taxon>
    </lineage>
</organism>
<dbReference type="GO" id="GO:0030170">
    <property type="term" value="F:pyridoxal phosphate binding"/>
    <property type="evidence" value="ECO:0007669"/>
    <property type="project" value="InterPro"/>
</dbReference>
<dbReference type="AlphaFoldDB" id="A0A941AJ28"/>
<dbReference type="PRINTS" id="PR00035">
    <property type="entry name" value="HTHGNTR"/>
</dbReference>
<keyword evidence="5" id="KW-0804">Transcription</keyword>
<keyword evidence="7" id="KW-0808">Transferase</keyword>
<evidence type="ECO:0000313" key="8">
    <source>
        <dbReference type="Proteomes" id="UP000674234"/>
    </source>
</evidence>
<dbReference type="SUPFAM" id="SSF46785">
    <property type="entry name" value="Winged helix' DNA-binding domain"/>
    <property type="match status" value="1"/>
</dbReference>
<keyword evidence="3" id="KW-0805">Transcription regulation</keyword>
<gene>
    <name evidence="7" type="ORF">JOL79_18810</name>
</gene>
<keyword evidence="4" id="KW-0238">DNA-binding</keyword>
<sequence length="476" mass="50950">MTVSTGAPALARLLDGWQQAGHGLIHERLSACLASLILDGRLTVNTRLPSERELAVALHVSRSTVTGAYARLREDGLLVSRRGAGSWTTVPTRINRNVGPITPNLRAAPDLLDLAIAVAEPATDAVLEAVTAAAALLPAQLRGADGGNAHGYHPAGISCLREAVARRYVQRGADTRAGQILAAAGSQGAIHLVTRSLVGPGDTVMVEQPSYPNAIDALRRTGARLIGVPVTPQGWDMDHVVRTMAQARPKLAYFIPDFHNPTGAVMSAAERVRLVAAAQRYGTILLIDETNSELALDGQTAPPPIAALDPGDNVVSVGSLSKVFWGGLRVGWLRTSEARVAELATSRSSVDLAGPVLEQLAAAHLLQRVEQLLPRRRREFRRRRDALLDALGDLVPHWRWTAPPGGLSVWVTLDRPVSTALADAAEQYAVRLVPGPRFGLDGTLERYLRLPFSLPARQLTDAVTRIAKAEGDLHRP</sequence>
<dbReference type="InterPro" id="IPR015422">
    <property type="entry name" value="PyrdxlP-dep_Trfase_small"/>
</dbReference>
<dbReference type="Pfam" id="PF00155">
    <property type="entry name" value="Aminotran_1_2"/>
    <property type="match status" value="1"/>
</dbReference>
<keyword evidence="7" id="KW-0032">Aminotransferase</keyword>
<evidence type="ECO:0000256" key="4">
    <source>
        <dbReference type="ARBA" id="ARBA00023125"/>
    </source>
</evidence>
<dbReference type="RefSeq" id="WP_210157122.1">
    <property type="nucleotide sequence ID" value="NZ_JAFCNB010000009.1"/>
</dbReference>
<dbReference type="GO" id="GO:0003677">
    <property type="term" value="F:DNA binding"/>
    <property type="evidence" value="ECO:0007669"/>
    <property type="project" value="UniProtKB-KW"/>
</dbReference>
<keyword evidence="8" id="KW-1185">Reference proteome</keyword>
<evidence type="ECO:0000256" key="3">
    <source>
        <dbReference type="ARBA" id="ARBA00023015"/>
    </source>
</evidence>
<dbReference type="SUPFAM" id="SSF53383">
    <property type="entry name" value="PLP-dependent transferases"/>
    <property type="match status" value="1"/>
</dbReference>
<dbReference type="CDD" id="cd07377">
    <property type="entry name" value="WHTH_GntR"/>
    <property type="match status" value="1"/>
</dbReference>
<dbReference type="Gene3D" id="3.40.640.10">
    <property type="entry name" value="Type I PLP-dependent aspartate aminotransferase-like (Major domain)"/>
    <property type="match status" value="1"/>
</dbReference>
<dbReference type="InterPro" id="IPR051446">
    <property type="entry name" value="HTH_trans_reg/aminotransferase"/>
</dbReference>
<dbReference type="GO" id="GO:0008483">
    <property type="term" value="F:transaminase activity"/>
    <property type="evidence" value="ECO:0007669"/>
    <property type="project" value="UniProtKB-KW"/>
</dbReference>
<dbReference type="PANTHER" id="PTHR46577:SF1">
    <property type="entry name" value="HTH-TYPE TRANSCRIPTIONAL REGULATORY PROTEIN GABR"/>
    <property type="match status" value="1"/>
</dbReference>
<dbReference type="InterPro" id="IPR036388">
    <property type="entry name" value="WH-like_DNA-bd_sf"/>
</dbReference>
<dbReference type="InterPro" id="IPR000524">
    <property type="entry name" value="Tscrpt_reg_HTH_GntR"/>
</dbReference>
<dbReference type="PROSITE" id="PS50949">
    <property type="entry name" value="HTH_GNTR"/>
    <property type="match status" value="1"/>
</dbReference>
<evidence type="ECO:0000256" key="1">
    <source>
        <dbReference type="ARBA" id="ARBA00005384"/>
    </source>
</evidence>
<proteinExistence type="inferred from homology"/>
<dbReference type="SMART" id="SM00345">
    <property type="entry name" value="HTH_GNTR"/>
    <property type="match status" value="1"/>
</dbReference>
<keyword evidence="2" id="KW-0663">Pyridoxal phosphate</keyword>
<evidence type="ECO:0000256" key="2">
    <source>
        <dbReference type="ARBA" id="ARBA00022898"/>
    </source>
</evidence>
<dbReference type="Proteomes" id="UP000674234">
    <property type="component" value="Unassembled WGS sequence"/>
</dbReference>
<dbReference type="InterPro" id="IPR004839">
    <property type="entry name" value="Aminotransferase_I/II_large"/>
</dbReference>